<sequence length="114" mass="12601">MDRKTIEVLDRAGISFAASVDVPGGGTNIFLKPDELREFVNDKDGYAAKRFGVSKELYRQWVDSDGTVQCSARTTSGSRCKNMVSGPIQQDIEDWLKMLGTNCAVHGGEESRRK</sequence>
<accession>N6V8M0</accession>
<protein>
    <submittedName>
        <fullName evidence="1">Uncharacterized protein</fullName>
    </submittedName>
</protein>
<keyword evidence="2" id="KW-1185">Reference proteome</keyword>
<proteinExistence type="predicted"/>
<name>N6V8M0_9HYPH</name>
<reference evidence="1 2" key="1">
    <citation type="journal article" date="2012" name="BMC Genomics">
        <title>Genomic basis of broad host range and environmental adaptability of Rhizobium tropici CIAT 899 and Rhizobium sp. PRF 81 which are used in inoculants for common bean (Phaseolus vulgaris L.).</title>
        <authorList>
            <person name="Ormeno-Orrillo E."/>
            <person name="Menna P."/>
            <person name="Almeida L.G."/>
            <person name="Ollero F.J."/>
            <person name="Nicolas M.F."/>
            <person name="Pains Rodrigues E."/>
            <person name="Shigueyoshi Nakatani A."/>
            <person name="Silva Batista J.S."/>
            <person name="Oliveira Chueire L.M."/>
            <person name="Souza R.C."/>
            <person name="Ribeiro Vasconcelos A.T."/>
            <person name="Megias M."/>
            <person name="Hungria M."/>
            <person name="Martinez-Romero E."/>
        </authorList>
    </citation>
    <scope>NUCLEOTIDE SEQUENCE [LARGE SCALE GENOMIC DNA]</scope>
    <source>
        <strain evidence="1 2">PRF 81</strain>
    </source>
</reference>
<evidence type="ECO:0000313" key="2">
    <source>
        <dbReference type="Proteomes" id="UP000012429"/>
    </source>
</evidence>
<dbReference type="RefSeq" id="WP_004107750.1">
    <property type="nucleotide sequence ID" value="NZ_AQHN01000005.1"/>
</dbReference>
<dbReference type="AlphaFoldDB" id="N6V8M0"/>
<dbReference type="OrthoDB" id="7889108at2"/>
<dbReference type="Proteomes" id="UP000012429">
    <property type="component" value="Unassembled WGS sequence"/>
</dbReference>
<comment type="caution">
    <text evidence="1">The sequence shown here is derived from an EMBL/GenBank/DDBJ whole genome shotgun (WGS) entry which is preliminary data.</text>
</comment>
<dbReference type="STRING" id="363754.RHSP_60606"/>
<gene>
    <name evidence="1" type="ORF">RHSP_60606</name>
</gene>
<evidence type="ECO:0000313" key="1">
    <source>
        <dbReference type="EMBL" id="ENN89521.1"/>
    </source>
</evidence>
<organism evidence="1 2">
    <name type="scientific">Rhizobium freirei PRF 81</name>
    <dbReference type="NCBI Taxonomy" id="363754"/>
    <lineage>
        <taxon>Bacteria</taxon>
        <taxon>Pseudomonadati</taxon>
        <taxon>Pseudomonadota</taxon>
        <taxon>Alphaproteobacteria</taxon>
        <taxon>Hyphomicrobiales</taxon>
        <taxon>Rhizobiaceae</taxon>
        <taxon>Rhizobium/Agrobacterium group</taxon>
        <taxon>Rhizobium</taxon>
    </lineage>
</organism>
<dbReference type="EMBL" id="AQHN01000005">
    <property type="protein sequence ID" value="ENN89521.1"/>
    <property type="molecule type" value="Genomic_DNA"/>
</dbReference>